<dbReference type="InterPro" id="IPR004268">
    <property type="entry name" value="MurJ"/>
</dbReference>
<reference evidence="11" key="1">
    <citation type="submission" date="2023-07" db="EMBL/GenBank/DDBJ databases">
        <title>Novel species in the genus Lipingzhangella isolated from Sambhar Salt Lake.</title>
        <authorList>
            <person name="Jiya N."/>
            <person name="Kajale S."/>
            <person name="Sharma A."/>
        </authorList>
    </citation>
    <scope>NUCLEOTIDE SEQUENCE [LARGE SCALE GENOMIC DNA]</scope>
    <source>
        <strain evidence="11">LS1_29</strain>
    </source>
</reference>
<comment type="subcellular location">
    <subcellularLocation>
        <location evidence="1">Cell membrane</location>
        <topology evidence="1">Multi-pass membrane protein</topology>
    </subcellularLocation>
</comment>
<evidence type="ECO:0000256" key="7">
    <source>
        <dbReference type="ARBA" id="ARBA00023136"/>
    </source>
</evidence>
<keyword evidence="5" id="KW-0573">Peptidoglycan synthesis</keyword>
<feature type="transmembrane region" description="Helical" evidence="9">
    <location>
        <begin position="351"/>
        <end position="375"/>
    </location>
</feature>
<feature type="transmembrane region" description="Helical" evidence="9">
    <location>
        <begin position="232"/>
        <end position="251"/>
    </location>
</feature>
<evidence type="ECO:0000256" key="3">
    <source>
        <dbReference type="ARBA" id="ARBA00022692"/>
    </source>
</evidence>
<feature type="transmembrane region" description="Helical" evidence="9">
    <location>
        <begin position="469"/>
        <end position="491"/>
    </location>
</feature>
<evidence type="ECO:0000313" key="11">
    <source>
        <dbReference type="Proteomes" id="UP001250214"/>
    </source>
</evidence>
<keyword evidence="7 9" id="KW-0472">Membrane</keyword>
<dbReference type="EMBL" id="JAVLVT010000006">
    <property type="protein sequence ID" value="MDS1271461.1"/>
    <property type="molecule type" value="Genomic_DNA"/>
</dbReference>
<organism evidence="10 11">
    <name type="scientific">Lipingzhangella rawalii</name>
    <dbReference type="NCBI Taxonomy" id="2055835"/>
    <lineage>
        <taxon>Bacteria</taxon>
        <taxon>Bacillati</taxon>
        <taxon>Actinomycetota</taxon>
        <taxon>Actinomycetes</taxon>
        <taxon>Streptosporangiales</taxon>
        <taxon>Nocardiopsidaceae</taxon>
        <taxon>Lipingzhangella</taxon>
    </lineage>
</organism>
<keyword evidence="6 9" id="KW-1133">Transmembrane helix</keyword>
<evidence type="ECO:0000256" key="6">
    <source>
        <dbReference type="ARBA" id="ARBA00022989"/>
    </source>
</evidence>
<feature type="transmembrane region" description="Helical" evidence="9">
    <location>
        <begin position="160"/>
        <end position="183"/>
    </location>
</feature>
<feature type="compositionally biased region" description="Basic and acidic residues" evidence="8">
    <location>
        <begin position="44"/>
        <end position="57"/>
    </location>
</feature>
<feature type="transmembrane region" description="Helical" evidence="9">
    <location>
        <begin position="309"/>
        <end position="331"/>
    </location>
</feature>
<feature type="transmembrane region" description="Helical" evidence="9">
    <location>
        <begin position="263"/>
        <end position="288"/>
    </location>
</feature>
<accession>A0ABU2H838</accession>
<dbReference type="PANTHER" id="PTHR47019:SF1">
    <property type="entry name" value="LIPID II FLIPPASE MURJ"/>
    <property type="match status" value="1"/>
</dbReference>
<evidence type="ECO:0000256" key="8">
    <source>
        <dbReference type="SAM" id="MobiDB-lite"/>
    </source>
</evidence>
<keyword evidence="4" id="KW-0133">Cell shape</keyword>
<dbReference type="InterPro" id="IPR051050">
    <property type="entry name" value="Lipid_II_flippase_MurJ/MviN"/>
</dbReference>
<dbReference type="RefSeq" id="WP_310913016.1">
    <property type="nucleotide sequence ID" value="NZ_JAVLVT010000006.1"/>
</dbReference>
<feature type="transmembrane region" description="Helical" evidence="9">
    <location>
        <begin position="396"/>
        <end position="424"/>
    </location>
</feature>
<dbReference type="PRINTS" id="PR01806">
    <property type="entry name" value="VIRFACTRMVIN"/>
</dbReference>
<evidence type="ECO:0000256" key="5">
    <source>
        <dbReference type="ARBA" id="ARBA00022984"/>
    </source>
</evidence>
<feature type="transmembrane region" description="Helical" evidence="9">
    <location>
        <begin position="119"/>
        <end position="139"/>
    </location>
</feature>
<name>A0ABU2H838_9ACTN</name>
<evidence type="ECO:0000256" key="2">
    <source>
        <dbReference type="ARBA" id="ARBA00022475"/>
    </source>
</evidence>
<evidence type="ECO:0000256" key="1">
    <source>
        <dbReference type="ARBA" id="ARBA00004651"/>
    </source>
</evidence>
<feature type="transmembrane region" description="Helical" evidence="9">
    <location>
        <begin position="497"/>
        <end position="518"/>
    </location>
</feature>
<evidence type="ECO:0000256" key="4">
    <source>
        <dbReference type="ARBA" id="ARBA00022960"/>
    </source>
</evidence>
<sequence length="608" mass="65125">MSNENAERTPVTRVVAPEEALDAVERSEPPTEPESGLTTSGAPDDYRDPGTADRPGEEGDEIGGAEHSAGPSMVRSSMLMAAGTVVSRATGFLRTVVLAAALGTHLLGDAYYTANSVAFIINDLLIGGLLASVFVPFLVKRRKADADGGAATEQRLFSSVLLALLLITAVAILCAEWLIRLYAGGFTPEQHEVSVYLARFLLAQIFFIGASGIVSAMLNARNRFGAPMWAPVLNNLTIITVGSMFLVVAGPGMTPSDMRPEHIALLGLGTTAGQAIQATVLLWALWAAGFRWRPRLDLRGSGLGEALRAASWMMVYIGVAQFGMLVSTNVATRAGVAAAEAGAAGAGITAYKYAFLLFQLPYAIIAVSVITALLPRLSEHVAEGRKDRVRTDFSRGFRLSAVLIVPISMAMVVFAVPFCVLIYARGSTSVEDAQSIGWILMGFSLMLIPFTLFQLLLRVFYALGDTRVPAMIVFPAEAAHAATAIGLLFFLDPAYVVLGLPFAYGLYYVIGCALAWWVLRQRLNGLDGRRMASTVVRLYLACIPSMIFGVAMVLTFDLLPGTYLPAVLAILTGGLVGGVLYLLVAQRMNVTEVTTCWELVRARLFRRG</sequence>
<evidence type="ECO:0000256" key="9">
    <source>
        <dbReference type="SAM" id="Phobius"/>
    </source>
</evidence>
<dbReference type="CDD" id="cd13123">
    <property type="entry name" value="MATE_MurJ_like"/>
    <property type="match status" value="1"/>
</dbReference>
<keyword evidence="11" id="KW-1185">Reference proteome</keyword>
<feature type="transmembrane region" description="Helical" evidence="9">
    <location>
        <begin position="562"/>
        <end position="584"/>
    </location>
</feature>
<keyword evidence="2" id="KW-1003">Cell membrane</keyword>
<dbReference type="Proteomes" id="UP001250214">
    <property type="component" value="Unassembled WGS sequence"/>
</dbReference>
<feature type="region of interest" description="Disordered" evidence="8">
    <location>
        <begin position="1"/>
        <end position="69"/>
    </location>
</feature>
<proteinExistence type="predicted"/>
<keyword evidence="3 9" id="KW-0812">Transmembrane</keyword>
<feature type="transmembrane region" description="Helical" evidence="9">
    <location>
        <begin position="85"/>
        <end position="107"/>
    </location>
</feature>
<protein>
    <submittedName>
        <fullName evidence="10">Murein biosynthesis integral membrane protein MurJ</fullName>
    </submittedName>
</protein>
<comment type="caution">
    <text evidence="10">The sequence shown here is derived from an EMBL/GenBank/DDBJ whole genome shotgun (WGS) entry which is preliminary data.</text>
</comment>
<feature type="transmembrane region" description="Helical" evidence="9">
    <location>
        <begin position="195"/>
        <end position="220"/>
    </location>
</feature>
<dbReference type="NCBIfam" id="TIGR01695">
    <property type="entry name" value="murJ_mviN"/>
    <property type="match status" value="1"/>
</dbReference>
<feature type="transmembrane region" description="Helical" evidence="9">
    <location>
        <begin position="538"/>
        <end position="556"/>
    </location>
</feature>
<dbReference type="Pfam" id="PF03023">
    <property type="entry name" value="MurJ"/>
    <property type="match status" value="1"/>
</dbReference>
<feature type="transmembrane region" description="Helical" evidence="9">
    <location>
        <begin position="436"/>
        <end position="457"/>
    </location>
</feature>
<dbReference type="PANTHER" id="PTHR47019">
    <property type="entry name" value="LIPID II FLIPPASE MURJ"/>
    <property type="match status" value="1"/>
</dbReference>
<gene>
    <name evidence="10" type="primary">murJ</name>
    <name evidence="10" type="ORF">RIF23_14275</name>
</gene>
<evidence type="ECO:0000313" key="10">
    <source>
        <dbReference type="EMBL" id="MDS1271461.1"/>
    </source>
</evidence>